<feature type="region of interest" description="Disordered" evidence="2">
    <location>
        <begin position="53"/>
        <end position="113"/>
    </location>
</feature>
<evidence type="ECO:0000313" key="3">
    <source>
        <dbReference type="EMBL" id="SPO36873.1"/>
    </source>
</evidence>
<dbReference type="InterPro" id="IPR039491">
    <property type="entry name" value="REX1-B"/>
</dbReference>
<dbReference type="AlphaFoldDB" id="A0A5C3EX74"/>
<evidence type="ECO:0000313" key="4">
    <source>
        <dbReference type="Proteomes" id="UP000323386"/>
    </source>
</evidence>
<feature type="coiled-coil region" evidence="1">
    <location>
        <begin position="166"/>
        <end position="218"/>
    </location>
</feature>
<feature type="region of interest" description="Disordered" evidence="2">
    <location>
        <begin position="1"/>
        <end position="22"/>
    </location>
</feature>
<organism evidence="3 4">
    <name type="scientific">Pseudozyma flocculosa</name>
    <dbReference type="NCBI Taxonomy" id="84751"/>
    <lineage>
        <taxon>Eukaryota</taxon>
        <taxon>Fungi</taxon>
        <taxon>Dikarya</taxon>
        <taxon>Basidiomycota</taxon>
        <taxon>Ustilaginomycotina</taxon>
        <taxon>Ustilaginomycetes</taxon>
        <taxon>Ustilaginales</taxon>
        <taxon>Ustilaginaceae</taxon>
        <taxon>Pseudozyma</taxon>
    </lineage>
</organism>
<dbReference type="OrthoDB" id="3364152at2759"/>
<proteinExistence type="predicted"/>
<feature type="compositionally biased region" description="Low complexity" evidence="2">
    <location>
        <begin position="61"/>
        <end position="83"/>
    </location>
</feature>
<gene>
    <name evidence="3" type="ORF">PSFLO_02344</name>
</gene>
<evidence type="ECO:0000256" key="2">
    <source>
        <dbReference type="SAM" id="MobiDB-lite"/>
    </source>
</evidence>
<dbReference type="EMBL" id="OOIP01000005">
    <property type="protein sequence ID" value="SPO36873.1"/>
    <property type="molecule type" value="Genomic_DNA"/>
</dbReference>
<protein>
    <submittedName>
        <fullName evidence="3">Uncharacterized protein</fullName>
    </submittedName>
</protein>
<dbReference type="Pfam" id="PF14966">
    <property type="entry name" value="DNA_repr_REX1B"/>
    <property type="match status" value="1"/>
</dbReference>
<name>A0A5C3EX74_9BASI</name>
<accession>A0A5C3EX74</accession>
<evidence type="ECO:0000256" key="1">
    <source>
        <dbReference type="SAM" id="Coils"/>
    </source>
</evidence>
<sequence>MSIGSSPPAATDMPNATGDEPTTALHLLRSFKECQERRVAHWHEYNDAFSTYLSQPPPPVTTATAGQAASTSAASSDAANLTSPSSADQQRAARTPHSCSHAAAAHDAEGAQSGGRIAISDDMLQEILHLVTQGLLECSHRARAIQTELALPHIDKPQLAALVGRIQAKENDLLRATVERDQLRKVALSQQRDFNDKIASLDARIASFRDDIAQEMQEVAAEMAEL</sequence>
<dbReference type="Proteomes" id="UP000323386">
    <property type="component" value="Unassembled WGS sequence"/>
</dbReference>
<reference evidence="3 4" key="1">
    <citation type="submission" date="2018-03" db="EMBL/GenBank/DDBJ databases">
        <authorList>
            <person name="Guldener U."/>
        </authorList>
    </citation>
    <scope>NUCLEOTIDE SEQUENCE [LARGE SCALE GENOMIC DNA]</scope>
    <source>
        <strain evidence="3 4">DAOM196992</strain>
    </source>
</reference>
<keyword evidence="1" id="KW-0175">Coiled coil</keyword>
<keyword evidence="4" id="KW-1185">Reference proteome</keyword>